<keyword evidence="3" id="KW-1185">Reference proteome</keyword>
<evidence type="ECO:0000313" key="2">
    <source>
        <dbReference type="EMBL" id="MPC55696.1"/>
    </source>
</evidence>
<feature type="compositionally biased region" description="Pro residues" evidence="1">
    <location>
        <begin position="23"/>
        <end position="32"/>
    </location>
</feature>
<evidence type="ECO:0000256" key="1">
    <source>
        <dbReference type="SAM" id="MobiDB-lite"/>
    </source>
</evidence>
<proteinExistence type="predicted"/>
<feature type="compositionally biased region" description="Low complexity" evidence="1">
    <location>
        <begin position="13"/>
        <end position="22"/>
    </location>
</feature>
<name>A0A5B7GDQ2_PORTR</name>
<organism evidence="2 3">
    <name type="scientific">Portunus trituberculatus</name>
    <name type="common">Swimming crab</name>
    <name type="synonym">Neptunus trituberculatus</name>
    <dbReference type="NCBI Taxonomy" id="210409"/>
    <lineage>
        <taxon>Eukaryota</taxon>
        <taxon>Metazoa</taxon>
        <taxon>Ecdysozoa</taxon>
        <taxon>Arthropoda</taxon>
        <taxon>Crustacea</taxon>
        <taxon>Multicrustacea</taxon>
        <taxon>Malacostraca</taxon>
        <taxon>Eumalacostraca</taxon>
        <taxon>Eucarida</taxon>
        <taxon>Decapoda</taxon>
        <taxon>Pleocyemata</taxon>
        <taxon>Brachyura</taxon>
        <taxon>Eubrachyura</taxon>
        <taxon>Portunoidea</taxon>
        <taxon>Portunidae</taxon>
        <taxon>Portuninae</taxon>
        <taxon>Portunus</taxon>
    </lineage>
</organism>
<comment type="caution">
    <text evidence="2">The sequence shown here is derived from an EMBL/GenBank/DDBJ whole genome shotgun (WGS) entry which is preliminary data.</text>
</comment>
<gene>
    <name evidence="2" type="ORF">E2C01_049640</name>
</gene>
<dbReference type="Proteomes" id="UP000324222">
    <property type="component" value="Unassembled WGS sequence"/>
</dbReference>
<accession>A0A5B7GDQ2</accession>
<dbReference type="AlphaFoldDB" id="A0A5B7GDQ2"/>
<reference evidence="2" key="1">
    <citation type="submission" date="2019-05" db="EMBL/GenBank/DDBJ databases">
        <title>Another draft genome of Portunus trituberculatus and its Hox gene families provides insights of decapod evolution.</title>
        <authorList>
            <person name="Jeong J.-H."/>
            <person name="Song I."/>
            <person name="Kim S."/>
            <person name="Choi T."/>
            <person name="Kim D."/>
            <person name="Ryu S."/>
            <person name="Kim W."/>
        </authorList>
    </citation>
    <scope>NUCLEOTIDE SEQUENCE [LARGE SCALE GENOMIC DNA]</scope>
    <source>
        <tissue evidence="2">Muscle</tissue>
    </source>
</reference>
<evidence type="ECO:0000313" key="3">
    <source>
        <dbReference type="Proteomes" id="UP000324222"/>
    </source>
</evidence>
<dbReference type="EMBL" id="VSRR010013374">
    <property type="protein sequence ID" value="MPC55696.1"/>
    <property type="molecule type" value="Genomic_DNA"/>
</dbReference>
<feature type="region of interest" description="Disordered" evidence="1">
    <location>
        <begin position="1"/>
        <end position="37"/>
    </location>
</feature>
<sequence>MQQVCGRCRDTFPSHSASSLHDLPPPAPPTPPQCRRRHTTVTSLYAEKVAHVFLIRGSSLPKTPPRS</sequence>
<protein>
    <submittedName>
        <fullName evidence="2">Uncharacterized protein</fullName>
    </submittedName>
</protein>